<protein>
    <recommendedName>
        <fullName evidence="4">FRIGIDA-like protein</fullName>
    </recommendedName>
</protein>
<dbReference type="Proteomes" id="UP001057375">
    <property type="component" value="Unassembled WGS sequence"/>
</dbReference>
<proteinExistence type="predicted"/>
<feature type="compositionally biased region" description="Polar residues" evidence="1">
    <location>
        <begin position="129"/>
        <end position="149"/>
    </location>
</feature>
<feature type="compositionally biased region" description="Basic and acidic residues" evidence="1">
    <location>
        <begin position="75"/>
        <end position="86"/>
    </location>
</feature>
<feature type="compositionally biased region" description="Basic and acidic residues" evidence="1">
    <location>
        <begin position="1"/>
        <end position="10"/>
    </location>
</feature>
<comment type="caution">
    <text evidence="2">The sequence shown here is derived from an EMBL/GenBank/DDBJ whole genome shotgun (WGS) entry which is preliminary data.</text>
</comment>
<keyword evidence="3" id="KW-1185">Reference proteome</keyword>
<evidence type="ECO:0008006" key="4">
    <source>
        <dbReference type="Google" id="ProtNLM"/>
    </source>
</evidence>
<feature type="compositionally biased region" description="Polar residues" evidence="1">
    <location>
        <begin position="11"/>
        <end position="21"/>
    </location>
</feature>
<feature type="region of interest" description="Disordered" evidence="1">
    <location>
        <begin position="1"/>
        <end position="21"/>
    </location>
</feature>
<organism evidence="2 3">
    <name type="scientific">Aduncisulcus paluster</name>
    <dbReference type="NCBI Taxonomy" id="2918883"/>
    <lineage>
        <taxon>Eukaryota</taxon>
        <taxon>Metamonada</taxon>
        <taxon>Carpediemonas-like organisms</taxon>
        <taxon>Aduncisulcus</taxon>
    </lineage>
</organism>
<evidence type="ECO:0000313" key="3">
    <source>
        <dbReference type="Proteomes" id="UP001057375"/>
    </source>
</evidence>
<gene>
    <name evidence="2" type="ORF">ADUPG1_012452</name>
</gene>
<feature type="compositionally biased region" description="Low complexity" evidence="1">
    <location>
        <begin position="189"/>
        <end position="200"/>
    </location>
</feature>
<feature type="compositionally biased region" description="Basic and acidic residues" evidence="1">
    <location>
        <begin position="167"/>
        <end position="176"/>
    </location>
</feature>
<feature type="region of interest" description="Disordered" evidence="1">
    <location>
        <begin position="75"/>
        <end position="225"/>
    </location>
</feature>
<name>A0ABQ5JZJ4_9EUKA</name>
<dbReference type="EMBL" id="BQXS01012470">
    <property type="protein sequence ID" value="GKT23521.1"/>
    <property type="molecule type" value="Genomic_DNA"/>
</dbReference>
<evidence type="ECO:0000256" key="1">
    <source>
        <dbReference type="SAM" id="MobiDB-lite"/>
    </source>
</evidence>
<sequence length="391" mass="43755">MDRENSEKKGQYSSGITGNESRSVSGMVLQNMDEMISHAKKYGDIILLLQKKVANISEKILSMEKRLDSVLHAKDHDSQYHDKGHTQSDQSSDSDCSYSDSSGKVPLPKDHGLSSSHTKSVKHLPPTHTPLSQRQTLDLQQTMHGSSHSPKGPYSDFDTSWSGGISKEVDRKPELMKRRHQHSAGSITSPESFSPFSPRSRMVKSEGPKKKHSSTSPLLSLSPMPPPPIATSGLSFRDKIVQMILKKYDSNLITQELMSVTSKKFEELDASSLRVILPFISEGTGDFPSSLCFEKDLAVRKKGVNPVRFNYYRFVLVYFFESAVRFRRLFEESSRVQRAAAKVWSDFTGIHDKCESQKQELAEAVASLLDCSPALSNEEVVSLLIFMSQFD</sequence>
<feature type="compositionally biased region" description="Low complexity" evidence="1">
    <location>
        <begin position="88"/>
        <end position="102"/>
    </location>
</feature>
<reference evidence="2" key="1">
    <citation type="submission" date="2022-03" db="EMBL/GenBank/DDBJ databases">
        <title>Draft genome sequence of Aduncisulcus paluster, a free-living microaerophilic Fornicata.</title>
        <authorList>
            <person name="Yuyama I."/>
            <person name="Kume K."/>
            <person name="Tamura T."/>
            <person name="Inagaki Y."/>
            <person name="Hashimoto T."/>
        </authorList>
    </citation>
    <scope>NUCLEOTIDE SEQUENCE</scope>
    <source>
        <strain evidence="2">NY0171</strain>
    </source>
</reference>
<accession>A0ABQ5JZJ4</accession>
<evidence type="ECO:0000313" key="2">
    <source>
        <dbReference type="EMBL" id="GKT23521.1"/>
    </source>
</evidence>